<evidence type="ECO:0000259" key="6">
    <source>
        <dbReference type="PROSITE" id="PS50191"/>
    </source>
</evidence>
<evidence type="ECO:0000313" key="8">
    <source>
        <dbReference type="Proteomes" id="UP000236161"/>
    </source>
</evidence>
<dbReference type="PANTHER" id="PTHR45657">
    <property type="entry name" value="CRAL-TRIO DOMAIN-CONTAINING PROTEIN YKL091C-RELATED"/>
    <property type="match status" value="1"/>
</dbReference>
<dbReference type="SUPFAM" id="SSF46938">
    <property type="entry name" value="CRAL/TRIO N-terminal domain"/>
    <property type="match status" value="1"/>
</dbReference>
<dbReference type="Pfam" id="PF00650">
    <property type="entry name" value="CRAL_TRIO"/>
    <property type="match status" value="1"/>
</dbReference>
<dbReference type="EMBL" id="KZ454132">
    <property type="protein sequence ID" value="PKA46471.1"/>
    <property type="molecule type" value="Genomic_DNA"/>
</dbReference>
<comment type="subcellular location">
    <subcellularLocation>
        <location evidence="1">Cell membrane</location>
        <topology evidence="1">Peripheral membrane protein</topology>
    </subcellularLocation>
    <subcellularLocation>
        <location evidence="2">Golgi apparatus membrane</location>
        <topology evidence="2">Peripheral membrane protein</topology>
    </subcellularLocation>
</comment>
<name>A0A2H9ZT48_9ASPA</name>
<dbReference type="Proteomes" id="UP000236161">
    <property type="component" value="Unassembled WGS sequence"/>
</dbReference>
<dbReference type="InterPro" id="IPR036865">
    <property type="entry name" value="CRAL-TRIO_dom_sf"/>
</dbReference>
<dbReference type="InterPro" id="IPR001251">
    <property type="entry name" value="CRAL-TRIO_dom"/>
</dbReference>
<dbReference type="STRING" id="1088818.A0A2H9ZT48"/>
<feature type="domain" description="CRAL-TRIO" evidence="6">
    <location>
        <begin position="165"/>
        <end position="365"/>
    </location>
</feature>
<dbReference type="SUPFAM" id="SSF52087">
    <property type="entry name" value="CRAL/TRIO domain"/>
    <property type="match status" value="1"/>
</dbReference>
<organism evidence="7 8">
    <name type="scientific">Apostasia shenzhenica</name>
    <dbReference type="NCBI Taxonomy" id="1088818"/>
    <lineage>
        <taxon>Eukaryota</taxon>
        <taxon>Viridiplantae</taxon>
        <taxon>Streptophyta</taxon>
        <taxon>Embryophyta</taxon>
        <taxon>Tracheophyta</taxon>
        <taxon>Spermatophyta</taxon>
        <taxon>Magnoliopsida</taxon>
        <taxon>Liliopsida</taxon>
        <taxon>Asparagales</taxon>
        <taxon>Orchidaceae</taxon>
        <taxon>Apostasioideae</taxon>
        <taxon>Apostasia</taxon>
    </lineage>
</organism>
<dbReference type="CDD" id="cd00170">
    <property type="entry name" value="SEC14"/>
    <property type="match status" value="1"/>
</dbReference>
<evidence type="ECO:0000256" key="4">
    <source>
        <dbReference type="ARBA" id="ARBA00038020"/>
    </source>
</evidence>
<dbReference type="InterPro" id="IPR051026">
    <property type="entry name" value="PI/PC_transfer"/>
</dbReference>
<evidence type="ECO:0000256" key="5">
    <source>
        <dbReference type="SAM" id="MobiDB-lite"/>
    </source>
</evidence>
<proteinExistence type="inferred from homology"/>
<feature type="region of interest" description="Disordered" evidence="5">
    <location>
        <begin position="16"/>
        <end position="42"/>
    </location>
</feature>
<evidence type="ECO:0000256" key="1">
    <source>
        <dbReference type="ARBA" id="ARBA00004202"/>
    </source>
</evidence>
<feature type="compositionally biased region" description="Polar residues" evidence="5">
    <location>
        <begin position="17"/>
        <end position="29"/>
    </location>
</feature>
<dbReference type="PROSITE" id="PS50191">
    <property type="entry name" value="CRAL_TRIO"/>
    <property type="match status" value="1"/>
</dbReference>
<comment type="similarity">
    <text evidence="4">Belongs to the SFH family.</text>
</comment>
<reference evidence="7 8" key="1">
    <citation type="journal article" date="2017" name="Nature">
        <title>The Apostasia genome and the evolution of orchids.</title>
        <authorList>
            <person name="Zhang G.Q."/>
            <person name="Liu K.W."/>
            <person name="Li Z."/>
            <person name="Lohaus R."/>
            <person name="Hsiao Y.Y."/>
            <person name="Niu S.C."/>
            <person name="Wang J.Y."/>
            <person name="Lin Y.C."/>
            <person name="Xu Q."/>
            <person name="Chen L.J."/>
            <person name="Yoshida K."/>
            <person name="Fujiwara S."/>
            <person name="Wang Z.W."/>
            <person name="Zhang Y.Q."/>
            <person name="Mitsuda N."/>
            <person name="Wang M."/>
            <person name="Liu G.H."/>
            <person name="Pecoraro L."/>
            <person name="Huang H.X."/>
            <person name="Xiao X.J."/>
            <person name="Lin M."/>
            <person name="Wu X.Y."/>
            <person name="Wu W.L."/>
            <person name="Chen Y.Y."/>
            <person name="Chang S.B."/>
            <person name="Sakamoto S."/>
            <person name="Ohme-Takagi M."/>
            <person name="Yagi M."/>
            <person name="Zeng S.J."/>
            <person name="Shen C.Y."/>
            <person name="Yeh C.M."/>
            <person name="Luo Y.B."/>
            <person name="Tsai W.C."/>
            <person name="Van de Peer Y."/>
            <person name="Liu Z.J."/>
        </authorList>
    </citation>
    <scope>NUCLEOTIDE SEQUENCE [LARGE SCALE GENOMIC DNA]</scope>
    <source>
        <strain evidence="8">cv. Shenzhen</strain>
        <tissue evidence="7">Stem</tissue>
    </source>
</reference>
<dbReference type="GO" id="GO:0005886">
    <property type="term" value="C:plasma membrane"/>
    <property type="evidence" value="ECO:0007669"/>
    <property type="project" value="UniProtKB-SubCell"/>
</dbReference>
<dbReference type="Gene3D" id="1.10.8.20">
    <property type="entry name" value="N-terminal domain of phosphatidylinositol transfer protein sec14p"/>
    <property type="match status" value="1"/>
</dbReference>
<dbReference type="GO" id="GO:0000139">
    <property type="term" value="C:Golgi membrane"/>
    <property type="evidence" value="ECO:0007669"/>
    <property type="project" value="UniProtKB-SubCell"/>
</dbReference>
<keyword evidence="3" id="KW-0333">Golgi apparatus</keyword>
<sequence length="395" mass="45727">MIARLLKFPAASERYHMSSTGERSASPTLDSDDPERQKKRRNSLNLPLEAHWHLIEVEKKRTVLSKMSFSAMQYSLKRITRSNTYCRILHGSLDPKDEHLVNSLRKLLLSDGQLPEKHDDYHTLLRFLRMRGFDVLKAKEMFLNMVKWREENNIDTIMKDFNFEECAAVKKFYPHGFHGVDKYGRPLYIERVGLADLNALLRVTTVDRFIKYHISEQEKTLRVRYPACSLAAKRHVASITTILDVTGVGANNFSKPARELFIEIQKIDSNYYPETLHQLYIINAGPGFRVLWKVISAFLEARTLSKIQVLGSKFQNNLFEAVDPRYITCFSFAFNYPLMWMERISFMFFCSNLPDFLGGTCTCSDQGGCLFKDKGPWTNPKICELLQVNAICLYT</sequence>
<gene>
    <name evidence="7" type="primary">PATL1</name>
    <name evidence="7" type="ORF">AXF42_Ash012604</name>
</gene>
<dbReference type="OrthoDB" id="1434354at2759"/>
<dbReference type="SMART" id="SM01100">
    <property type="entry name" value="CRAL_TRIO_N"/>
    <property type="match status" value="1"/>
</dbReference>
<accession>A0A2H9ZT48</accession>
<evidence type="ECO:0000256" key="3">
    <source>
        <dbReference type="ARBA" id="ARBA00023034"/>
    </source>
</evidence>
<dbReference type="Gene3D" id="3.40.525.10">
    <property type="entry name" value="CRAL-TRIO lipid binding domain"/>
    <property type="match status" value="1"/>
</dbReference>
<protein>
    <submittedName>
        <fullName evidence="7">Patellin-1</fullName>
    </submittedName>
</protein>
<keyword evidence="8" id="KW-1185">Reference proteome</keyword>
<dbReference type="AlphaFoldDB" id="A0A2H9ZT48"/>
<evidence type="ECO:0000256" key="2">
    <source>
        <dbReference type="ARBA" id="ARBA00004395"/>
    </source>
</evidence>
<dbReference type="InterPro" id="IPR036273">
    <property type="entry name" value="CRAL/TRIO_N_dom_sf"/>
</dbReference>
<dbReference type="SMART" id="SM00516">
    <property type="entry name" value="SEC14"/>
    <property type="match status" value="1"/>
</dbReference>
<dbReference type="InterPro" id="IPR011074">
    <property type="entry name" value="CRAL/TRIO_N_dom"/>
</dbReference>
<evidence type="ECO:0000313" key="7">
    <source>
        <dbReference type="EMBL" id="PKA46471.1"/>
    </source>
</evidence>
<dbReference type="PANTHER" id="PTHR45657:SF50">
    <property type="entry name" value="PHOSPHATIDYLINOSITOL_PHOSPHATIDYLCHOLINE TRANSFER PROTEIN SFH11"/>
    <property type="match status" value="1"/>
</dbReference>